<evidence type="ECO:0000259" key="3">
    <source>
        <dbReference type="PROSITE" id="PS51371"/>
    </source>
</evidence>
<organism evidence="4 5">
    <name type="scientific">Pseudoalteromonas phenolica</name>
    <dbReference type="NCBI Taxonomy" id="161398"/>
    <lineage>
        <taxon>Bacteria</taxon>
        <taxon>Pseudomonadati</taxon>
        <taxon>Pseudomonadota</taxon>
        <taxon>Gammaproteobacteria</taxon>
        <taxon>Alteromonadales</taxon>
        <taxon>Pseudoalteromonadaceae</taxon>
        <taxon>Pseudoalteromonas</taxon>
    </lineage>
</organism>
<feature type="domain" description="CBS" evidence="3">
    <location>
        <begin position="84"/>
        <end position="139"/>
    </location>
</feature>
<accession>A0A4Q7ISC1</accession>
<reference evidence="4 5" key="1">
    <citation type="submission" date="2018-01" db="EMBL/GenBank/DDBJ databases">
        <title>Co-occurrence of chitin degradation, pigmentation and bioactivity in marine Pseudoalteromonas.</title>
        <authorList>
            <person name="Paulsen S."/>
            <person name="Gram L."/>
            <person name="Machado H."/>
        </authorList>
    </citation>
    <scope>NUCLEOTIDE SEQUENCE [LARGE SCALE GENOMIC DNA]</scope>
    <source>
        <strain evidence="4 5">S3898</strain>
    </source>
</reference>
<dbReference type="SUPFAM" id="SSF54631">
    <property type="entry name" value="CBS-domain pair"/>
    <property type="match status" value="1"/>
</dbReference>
<dbReference type="SMART" id="SM00116">
    <property type="entry name" value="CBS"/>
    <property type="match status" value="2"/>
</dbReference>
<sequence length="139" mass="15469">MLHIVSELMTADPFAVHHQSTVKEVHDLMREKNIRHIPVIDAQGILKGMLTQKIMVAQVMKIMATFGSNAIERKEKQIIAQDIMATDFASIRPEQSLSEVAQFFAKNRHGCMPVVDEEGKLLGILTSSDFVRLAAALLS</sequence>
<dbReference type="InterPro" id="IPR000644">
    <property type="entry name" value="CBS_dom"/>
</dbReference>
<evidence type="ECO:0000256" key="1">
    <source>
        <dbReference type="ARBA" id="ARBA00023122"/>
    </source>
</evidence>
<dbReference type="EMBL" id="PPSX01000019">
    <property type="protein sequence ID" value="RZQ54097.1"/>
    <property type="molecule type" value="Genomic_DNA"/>
</dbReference>
<dbReference type="InterPro" id="IPR046342">
    <property type="entry name" value="CBS_dom_sf"/>
</dbReference>
<keyword evidence="1 2" id="KW-0129">CBS domain</keyword>
<name>A0A4Q7ISC1_9GAMM</name>
<dbReference type="PANTHER" id="PTHR43080">
    <property type="entry name" value="CBS DOMAIN-CONTAINING PROTEIN CBSX3, MITOCHONDRIAL"/>
    <property type="match status" value="1"/>
</dbReference>
<evidence type="ECO:0000313" key="5">
    <source>
        <dbReference type="Proteomes" id="UP000291338"/>
    </source>
</evidence>
<evidence type="ECO:0000256" key="2">
    <source>
        <dbReference type="PROSITE-ProRule" id="PRU00703"/>
    </source>
</evidence>
<dbReference type="AlphaFoldDB" id="A0A4Q7ISC1"/>
<gene>
    <name evidence="4" type="ORF">C1E23_05615</name>
</gene>
<comment type="caution">
    <text evidence="4">The sequence shown here is derived from an EMBL/GenBank/DDBJ whole genome shotgun (WGS) entry which is preliminary data.</text>
</comment>
<dbReference type="PANTHER" id="PTHR43080:SF2">
    <property type="entry name" value="CBS DOMAIN-CONTAINING PROTEIN"/>
    <property type="match status" value="1"/>
</dbReference>
<dbReference type="RefSeq" id="WP_130254637.1">
    <property type="nucleotide sequence ID" value="NZ_PPSX01000019.1"/>
</dbReference>
<feature type="domain" description="CBS" evidence="3">
    <location>
        <begin position="9"/>
        <end position="65"/>
    </location>
</feature>
<dbReference type="Gene3D" id="3.10.580.10">
    <property type="entry name" value="CBS-domain"/>
    <property type="match status" value="1"/>
</dbReference>
<dbReference type="InterPro" id="IPR051257">
    <property type="entry name" value="Diverse_CBS-Domain"/>
</dbReference>
<evidence type="ECO:0000313" key="4">
    <source>
        <dbReference type="EMBL" id="RZQ54097.1"/>
    </source>
</evidence>
<dbReference type="Proteomes" id="UP000291338">
    <property type="component" value="Unassembled WGS sequence"/>
</dbReference>
<dbReference type="Pfam" id="PF00571">
    <property type="entry name" value="CBS"/>
    <property type="match status" value="2"/>
</dbReference>
<protein>
    <submittedName>
        <fullName evidence="4">CBS domain-containing protein</fullName>
    </submittedName>
</protein>
<dbReference type="PROSITE" id="PS51371">
    <property type="entry name" value="CBS"/>
    <property type="match status" value="2"/>
</dbReference>
<proteinExistence type="predicted"/>